<feature type="chain" id="PRO_5046596366" evidence="1">
    <location>
        <begin position="31"/>
        <end position="413"/>
    </location>
</feature>
<dbReference type="Proteomes" id="UP001596091">
    <property type="component" value="Unassembled WGS sequence"/>
</dbReference>
<comment type="caution">
    <text evidence="2">The sequence shown here is derived from an EMBL/GenBank/DDBJ whole genome shotgun (WGS) entry which is preliminary data.</text>
</comment>
<feature type="signal peptide" evidence="1">
    <location>
        <begin position="1"/>
        <end position="30"/>
    </location>
</feature>
<sequence length="413" mass="44721">MSRISFKRRAILLFLSAFCVVFLSESSAAATVQNSGHSPAEVLLVYNANSPISTAIAKDYAARRHVTKTVIVHCADSAVITTNETISLEEYTAKIATPVERYLQLHKEINFIVLTKGVPIRVDGAITGSRDENTTGNLRASVDSYLAAIDYPSIKDAMKISIHGSGASGFGWLNRYWNADVPFSHARFGGYLVTRLDGYTEADAKALVTRAIEAETEGIHGSKVLLDVQPIFKVDDVESQPLRVTGPIPDESDWGSWNADMVKAAHQLESKKIPAELDMSQTFVGNQSNLLGYFSWGSNDAKYSALAYESLTFAPGSVSDTAVSTSGRTFLHTTGGQSLIADLISHGITGVKGYTDEPLLQAIASPSVLMSRYTSGFTLAESFYAASRFVGWEDIVIGDPLCRPTAWPKQSSK</sequence>
<dbReference type="EMBL" id="JBHSPH010000007">
    <property type="protein sequence ID" value="MFC5863934.1"/>
    <property type="molecule type" value="Genomic_DNA"/>
</dbReference>
<dbReference type="RefSeq" id="WP_263342287.1">
    <property type="nucleotide sequence ID" value="NZ_JAGSYH010000010.1"/>
</dbReference>
<keyword evidence="1" id="KW-0732">Signal</keyword>
<gene>
    <name evidence="2" type="ORF">ACFPT7_16640</name>
</gene>
<keyword evidence="3" id="KW-1185">Reference proteome</keyword>
<reference evidence="3" key="1">
    <citation type="journal article" date="2019" name="Int. J. Syst. Evol. Microbiol.">
        <title>The Global Catalogue of Microorganisms (GCM) 10K type strain sequencing project: providing services to taxonomists for standard genome sequencing and annotation.</title>
        <authorList>
            <consortium name="The Broad Institute Genomics Platform"/>
            <consortium name="The Broad Institute Genome Sequencing Center for Infectious Disease"/>
            <person name="Wu L."/>
            <person name="Ma J."/>
        </authorList>
    </citation>
    <scope>NUCLEOTIDE SEQUENCE [LARGE SCALE GENOMIC DNA]</scope>
    <source>
        <strain evidence="3">JCM 4087</strain>
    </source>
</reference>
<organism evidence="2 3">
    <name type="scientific">Acidicapsa dinghuensis</name>
    <dbReference type="NCBI Taxonomy" id="2218256"/>
    <lineage>
        <taxon>Bacteria</taxon>
        <taxon>Pseudomonadati</taxon>
        <taxon>Acidobacteriota</taxon>
        <taxon>Terriglobia</taxon>
        <taxon>Terriglobales</taxon>
        <taxon>Acidobacteriaceae</taxon>
        <taxon>Acidicapsa</taxon>
    </lineage>
</organism>
<evidence type="ECO:0000313" key="3">
    <source>
        <dbReference type="Proteomes" id="UP001596091"/>
    </source>
</evidence>
<protein>
    <submittedName>
        <fullName evidence="2">TIGR03790 family protein</fullName>
    </submittedName>
</protein>
<accession>A0ABW1EIY0</accession>
<evidence type="ECO:0000256" key="1">
    <source>
        <dbReference type="SAM" id="SignalP"/>
    </source>
</evidence>
<dbReference type="InterPro" id="IPR022265">
    <property type="entry name" value="CHP03790"/>
</dbReference>
<proteinExistence type="predicted"/>
<name>A0ABW1EIY0_9BACT</name>
<dbReference type="NCBIfam" id="TIGR03790">
    <property type="entry name" value="TIGR03790 family protein"/>
    <property type="match status" value="1"/>
</dbReference>
<evidence type="ECO:0000313" key="2">
    <source>
        <dbReference type="EMBL" id="MFC5863934.1"/>
    </source>
</evidence>